<evidence type="ECO:0000313" key="1">
    <source>
        <dbReference type="EMBL" id="KAJ5223228.1"/>
    </source>
</evidence>
<reference evidence="1" key="1">
    <citation type="submission" date="2022-11" db="EMBL/GenBank/DDBJ databases">
        <authorList>
            <person name="Petersen C."/>
        </authorList>
    </citation>
    <scope>NUCLEOTIDE SEQUENCE</scope>
    <source>
        <strain evidence="1">IBT 19713</strain>
    </source>
</reference>
<dbReference type="Proteomes" id="UP001150941">
    <property type="component" value="Unassembled WGS sequence"/>
</dbReference>
<organism evidence="1 2">
    <name type="scientific">Penicillium chermesinum</name>
    <dbReference type="NCBI Taxonomy" id="63820"/>
    <lineage>
        <taxon>Eukaryota</taxon>
        <taxon>Fungi</taxon>
        <taxon>Dikarya</taxon>
        <taxon>Ascomycota</taxon>
        <taxon>Pezizomycotina</taxon>
        <taxon>Eurotiomycetes</taxon>
        <taxon>Eurotiomycetidae</taxon>
        <taxon>Eurotiales</taxon>
        <taxon>Aspergillaceae</taxon>
        <taxon>Penicillium</taxon>
    </lineage>
</organism>
<dbReference type="EMBL" id="JAPQKS010000006">
    <property type="protein sequence ID" value="KAJ5223228.1"/>
    <property type="molecule type" value="Genomic_DNA"/>
</dbReference>
<reference evidence="1" key="2">
    <citation type="journal article" date="2023" name="IMA Fungus">
        <title>Comparative genomic study of the Penicillium genus elucidates a diverse pangenome and 15 lateral gene transfer events.</title>
        <authorList>
            <person name="Petersen C."/>
            <person name="Sorensen T."/>
            <person name="Nielsen M.R."/>
            <person name="Sondergaard T.E."/>
            <person name="Sorensen J.L."/>
            <person name="Fitzpatrick D.A."/>
            <person name="Frisvad J.C."/>
            <person name="Nielsen K.L."/>
        </authorList>
    </citation>
    <scope>NUCLEOTIDE SEQUENCE</scope>
    <source>
        <strain evidence="1">IBT 19713</strain>
    </source>
</reference>
<comment type="caution">
    <text evidence="1">The sequence shown here is derived from an EMBL/GenBank/DDBJ whole genome shotgun (WGS) entry which is preliminary data.</text>
</comment>
<keyword evidence="2" id="KW-1185">Reference proteome</keyword>
<name>A0A9W9NNX6_9EURO</name>
<dbReference type="Gene3D" id="2.60.40.2970">
    <property type="match status" value="1"/>
</dbReference>
<dbReference type="OrthoDB" id="4664297at2759"/>
<evidence type="ECO:0000313" key="2">
    <source>
        <dbReference type="Proteomes" id="UP001150941"/>
    </source>
</evidence>
<accession>A0A9W9NNX6</accession>
<sequence length="159" mass="17828">MYPASSLQVILAFQPSNFQDALSPPGSITTFIRNDAATPVTILTWNTPLDSKAGVLGVFEIRNSEDSQIIPIDKVKLSRKLPATRQDLVEIEAGQTINQTVKLPVFNFEAGHEYDIQAQGVWHALWEKPLTEVTESHLLDFSEATRGEYWSNIVRVKFD</sequence>
<protein>
    <submittedName>
        <fullName evidence="1">Uncharacterized protein</fullName>
    </submittedName>
</protein>
<dbReference type="RefSeq" id="XP_058327411.1">
    <property type="nucleotide sequence ID" value="XM_058477066.1"/>
</dbReference>
<gene>
    <name evidence="1" type="ORF">N7468_007770</name>
</gene>
<dbReference type="AlphaFoldDB" id="A0A9W9NNX6"/>
<dbReference type="GeneID" id="83204369"/>
<proteinExistence type="predicted"/>